<protein>
    <submittedName>
        <fullName evidence="2">Uncharacterized protein</fullName>
    </submittedName>
</protein>
<name>A0AAU7W199_9MICO</name>
<keyword evidence="1" id="KW-0812">Transmembrane</keyword>
<organism evidence="2">
    <name type="scientific">Microbacterium sp. A8/3-1</name>
    <dbReference type="NCBI Taxonomy" id="3160749"/>
    <lineage>
        <taxon>Bacteria</taxon>
        <taxon>Bacillati</taxon>
        <taxon>Actinomycetota</taxon>
        <taxon>Actinomycetes</taxon>
        <taxon>Micrococcales</taxon>
        <taxon>Microbacteriaceae</taxon>
        <taxon>Microbacterium</taxon>
    </lineage>
</organism>
<dbReference type="AlphaFoldDB" id="A0AAU7W199"/>
<evidence type="ECO:0000256" key="1">
    <source>
        <dbReference type="SAM" id="Phobius"/>
    </source>
</evidence>
<dbReference type="EMBL" id="CP158357">
    <property type="protein sequence ID" value="XBX80349.1"/>
    <property type="molecule type" value="Genomic_DNA"/>
</dbReference>
<accession>A0AAU7W199</accession>
<dbReference type="RefSeq" id="WP_350353168.1">
    <property type="nucleotide sequence ID" value="NZ_CP158357.1"/>
</dbReference>
<proteinExistence type="predicted"/>
<feature type="transmembrane region" description="Helical" evidence="1">
    <location>
        <begin position="16"/>
        <end position="38"/>
    </location>
</feature>
<keyword evidence="1" id="KW-1133">Transmembrane helix</keyword>
<feature type="transmembrane region" description="Helical" evidence="1">
    <location>
        <begin position="44"/>
        <end position="64"/>
    </location>
</feature>
<evidence type="ECO:0000313" key="2">
    <source>
        <dbReference type="EMBL" id="XBX80349.1"/>
    </source>
</evidence>
<reference evidence="2" key="1">
    <citation type="submission" date="2024-06" db="EMBL/GenBank/DDBJ databases">
        <title>Draft genome sequence of Microbacterium sp. strain A8/3-1, isolated from Oxytropis tragacanthoides Fisch. ex DC. Root nodules in the Altai region of Russia.</title>
        <authorList>
            <person name="Sazanova A."/>
            <person name="Guro P."/>
            <person name="Kuznetsova I."/>
            <person name="Belimov A."/>
            <person name="Safronova V."/>
        </authorList>
    </citation>
    <scope>NUCLEOTIDE SEQUENCE</scope>
    <source>
        <strain evidence="2">A8/3-1</strain>
    </source>
</reference>
<sequence length="66" mass="7288">MTEPIQPRARTKTDTLWRVIIIAIFVIGLLVATALPMISGNWRSVFGAVPVFAFGILIAAIRSLRH</sequence>
<keyword evidence="1" id="KW-0472">Membrane</keyword>
<gene>
    <name evidence="2" type="ORF">ABS642_09725</name>
</gene>